<sequence>MAIQTCYKDVAEDLLYVLNRIKANVNSNIVSDADKIDLVKSCLDDVSVKDTDGKLRSVSSVIDELLNDKF</sequence>
<comment type="caution">
    <text evidence="1">The sequence shown here is derived from an EMBL/GenBank/DDBJ whole genome shotgun (WGS) entry which is preliminary data.</text>
</comment>
<name>A0AAX0K2J7_LACRH</name>
<dbReference type="EMBL" id="MTJY01000025">
    <property type="protein sequence ID" value="ONN75159.1"/>
    <property type="molecule type" value="Genomic_DNA"/>
</dbReference>
<dbReference type="RefSeq" id="WP_077167183.1">
    <property type="nucleotide sequence ID" value="NZ_MTJY01000025.1"/>
</dbReference>
<gene>
    <name evidence="1" type="ORF">BWR10_05910</name>
</gene>
<dbReference type="Proteomes" id="UP000189067">
    <property type="component" value="Unassembled WGS sequence"/>
</dbReference>
<proteinExistence type="predicted"/>
<accession>A0AAX0K2J7</accession>
<evidence type="ECO:0000313" key="1">
    <source>
        <dbReference type="EMBL" id="ONN75159.1"/>
    </source>
</evidence>
<organism evidence="1 2">
    <name type="scientific">Lacticaseibacillus rhamnosus</name>
    <name type="common">Lactobacillus rhamnosus</name>
    <dbReference type="NCBI Taxonomy" id="47715"/>
    <lineage>
        <taxon>Bacteria</taxon>
        <taxon>Bacillati</taxon>
        <taxon>Bacillota</taxon>
        <taxon>Bacilli</taxon>
        <taxon>Lactobacillales</taxon>
        <taxon>Lactobacillaceae</taxon>
        <taxon>Lacticaseibacillus</taxon>
    </lineage>
</organism>
<dbReference type="AlphaFoldDB" id="A0AAX0K2J7"/>
<reference evidence="1 2" key="1">
    <citation type="submission" date="2017-01" db="EMBL/GenBank/DDBJ databases">
        <title>In silico prediction, in vitro antibacterial spectrum and physicochemical properties of a putative bacteriocin produced by Lactobacillus rhamnosus strain L156.4.</title>
        <authorList>
            <person name="Silveira A.M."/>
            <person name="Monteiro A.S."/>
            <person name="Santos V.L."/>
            <person name="Nicoli J.R."/>
            <person name="Azevedo V."/>
            <person name="Soares S.C."/>
            <person name="Castro-Oliveira L."/>
            <person name="Dias-Souza M.V."/>
            <person name="Nardi R.M."/>
        </authorList>
    </citation>
    <scope>NUCLEOTIDE SEQUENCE [LARGE SCALE GENOMIC DNA]</scope>
    <source>
        <strain evidence="1 2">L156.4</strain>
    </source>
</reference>
<evidence type="ECO:0000313" key="2">
    <source>
        <dbReference type="Proteomes" id="UP000189067"/>
    </source>
</evidence>
<protein>
    <submittedName>
        <fullName evidence="1">Uncharacterized protein</fullName>
    </submittedName>
</protein>